<gene>
    <name evidence="2" type="ORF">PoB_006591400</name>
</gene>
<evidence type="ECO:0000313" key="3">
    <source>
        <dbReference type="Proteomes" id="UP000735302"/>
    </source>
</evidence>
<protein>
    <submittedName>
        <fullName evidence="2">Uncharacterized protein</fullName>
    </submittedName>
</protein>
<feature type="region of interest" description="Disordered" evidence="1">
    <location>
        <begin position="68"/>
        <end position="88"/>
    </location>
</feature>
<dbReference type="AlphaFoldDB" id="A0AAV4D5H3"/>
<sequence>MDLENFDIDSDESFDYSSDEYEVCSESEDSSNEENQDLPPVRNDGSILQTFLRPGVCHGDLSPHKCLRGGHEIPKTGHVQGLAAPHPG</sequence>
<dbReference type="EMBL" id="BLXT01007492">
    <property type="protein sequence ID" value="GFO39409.1"/>
    <property type="molecule type" value="Genomic_DNA"/>
</dbReference>
<name>A0AAV4D5H3_9GAST</name>
<keyword evidence="3" id="KW-1185">Reference proteome</keyword>
<reference evidence="2 3" key="1">
    <citation type="journal article" date="2021" name="Elife">
        <title>Chloroplast acquisition without the gene transfer in kleptoplastic sea slugs, Plakobranchus ocellatus.</title>
        <authorList>
            <person name="Maeda T."/>
            <person name="Takahashi S."/>
            <person name="Yoshida T."/>
            <person name="Shimamura S."/>
            <person name="Takaki Y."/>
            <person name="Nagai Y."/>
            <person name="Toyoda A."/>
            <person name="Suzuki Y."/>
            <person name="Arimoto A."/>
            <person name="Ishii H."/>
            <person name="Satoh N."/>
            <person name="Nishiyama T."/>
            <person name="Hasebe M."/>
            <person name="Maruyama T."/>
            <person name="Minagawa J."/>
            <person name="Obokata J."/>
            <person name="Shigenobu S."/>
        </authorList>
    </citation>
    <scope>NUCLEOTIDE SEQUENCE [LARGE SCALE GENOMIC DNA]</scope>
</reference>
<evidence type="ECO:0000313" key="2">
    <source>
        <dbReference type="EMBL" id="GFO39409.1"/>
    </source>
</evidence>
<evidence type="ECO:0000256" key="1">
    <source>
        <dbReference type="SAM" id="MobiDB-lite"/>
    </source>
</evidence>
<comment type="caution">
    <text evidence="2">The sequence shown here is derived from an EMBL/GenBank/DDBJ whole genome shotgun (WGS) entry which is preliminary data.</text>
</comment>
<feature type="compositionally biased region" description="Acidic residues" evidence="1">
    <location>
        <begin position="1"/>
        <end position="36"/>
    </location>
</feature>
<dbReference type="Proteomes" id="UP000735302">
    <property type="component" value="Unassembled WGS sequence"/>
</dbReference>
<accession>A0AAV4D5H3</accession>
<proteinExistence type="predicted"/>
<organism evidence="2 3">
    <name type="scientific">Plakobranchus ocellatus</name>
    <dbReference type="NCBI Taxonomy" id="259542"/>
    <lineage>
        <taxon>Eukaryota</taxon>
        <taxon>Metazoa</taxon>
        <taxon>Spiralia</taxon>
        <taxon>Lophotrochozoa</taxon>
        <taxon>Mollusca</taxon>
        <taxon>Gastropoda</taxon>
        <taxon>Heterobranchia</taxon>
        <taxon>Euthyneura</taxon>
        <taxon>Panpulmonata</taxon>
        <taxon>Sacoglossa</taxon>
        <taxon>Placobranchoidea</taxon>
        <taxon>Plakobranchidae</taxon>
        <taxon>Plakobranchus</taxon>
    </lineage>
</organism>
<feature type="region of interest" description="Disordered" evidence="1">
    <location>
        <begin position="1"/>
        <end position="45"/>
    </location>
</feature>